<sequence>MKIEKAAVTVAEQLRAKPPLLIEAILAALDPEVSDTDPAVARAEQALIAEWKAMRSIHINSPVGLLRAILLDACSRAAEGRNAAILWLTAADTLPHARLGREEAAARRMLEMLAQRTEQAALARPMMPAEPRPVSLSPTKASMAVSAPTQVEREHLLQRVAATVHPNYRNNGLPNPNQFVPSQNPQHWSWEFADRMNALLADELDRLGAAFAQSQTQLATRMQSLEADVLKALGDMLIEQQRWVHDAFTASEARKQAEELRLNALWWSEALYSPSLRRGYRELPVPIAAVAMAVDLLDQVTKPAPASVVYLLAETVQRLRVPASSTGSRSPKFSRHCGLHAGKFPRPGSLGWAACRKWAVSASAISCCRLSRTATGTSTKAPSERAYAAMSR</sequence>
<dbReference type="EMBL" id="JAPNKE010000002">
    <property type="protein sequence ID" value="MCY1005807.1"/>
    <property type="molecule type" value="Genomic_DNA"/>
</dbReference>
<feature type="domain" description="GTPase-associated system helical" evidence="1">
    <location>
        <begin position="2"/>
        <end position="320"/>
    </location>
</feature>
<comment type="caution">
    <text evidence="2">The sequence shown here is derived from an EMBL/GenBank/DDBJ whole genome shotgun (WGS) entry which is preliminary data.</text>
</comment>
<dbReference type="InterPro" id="IPR045523">
    <property type="entry name" value="GASH"/>
</dbReference>
<evidence type="ECO:0000313" key="3">
    <source>
        <dbReference type="Proteomes" id="UP001150924"/>
    </source>
</evidence>
<protein>
    <submittedName>
        <fullName evidence="2">GTPase-associated system all-helical protein GASH</fullName>
    </submittedName>
</protein>
<proteinExistence type="predicted"/>
<evidence type="ECO:0000259" key="1">
    <source>
        <dbReference type="Pfam" id="PF19994"/>
    </source>
</evidence>
<dbReference type="Pfam" id="PF19994">
    <property type="entry name" value="GASH"/>
    <property type="match status" value="1"/>
</dbReference>
<evidence type="ECO:0000313" key="2">
    <source>
        <dbReference type="EMBL" id="MCY1005807.1"/>
    </source>
</evidence>
<reference evidence="2" key="1">
    <citation type="submission" date="2022-11" db="EMBL/GenBank/DDBJ databases">
        <title>Minimal conservation of predation-associated metabolite biosynthetic gene clusters underscores biosynthetic potential of Myxococcota including descriptions for ten novel species: Archangium lansinium sp. nov., Myxococcus landrumus sp. nov., Nannocystis bai.</title>
        <authorList>
            <person name="Ahearne A."/>
            <person name="Stevens C."/>
            <person name="Phillips K."/>
        </authorList>
    </citation>
    <scope>NUCLEOTIDE SEQUENCE</scope>
    <source>
        <strain evidence="2">Na p29</strain>
    </source>
</reference>
<gene>
    <name evidence="2" type="ORF">OV079_09560</name>
</gene>
<dbReference type="Proteomes" id="UP001150924">
    <property type="component" value="Unassembled WGS sequence"/>
</dbReference>
<accession>A0A9X3EKR0</accession>
<keyword evidence="3" id="KW-1185">Reference proteome</keyword>
<organism evidence="2 3">
    <name type="scientific">Nannocystis pusilla</name>
    <dbReference type="NCBI Taxonomy" id="889268"/>
    <lineage>
        <taxon>Bacteria</taxon>
        <taxon>Pseudomonadati</taxon>
        <taxon>Myxococcota</taxon>
        <taxon>Polyangia</taxon>
        <taxon>Nannocystales</taxon>
        <taxon>Nannocystaceae</taxon>
        <taxon>Nannocystis</taxon>
    </lineage>
</organism>
<name>A0A9X3EKR0_9BACT</name>
<dbReference type="AlphaFoldDB" id="A0A9X3EKR0"/>